<organism evidence="2">
    <name type="scientific">bioreactor metagenome</name>
    <dbReference type="NCBI Taxonomy" id="1076179"/>
    <lineage>
        <taxon>unclassified sequences</taxon>
        <taxon>metagenomes</taxon>
        <taxon>ecological metagenomes</taxon>
    </lineage>
</organism>
<reference evidence="2" key="1">
    <citation type="submission" date="2019-08" db="EMBL/GenBank/DDBJ databases">
        <authorList>
            <person name="Kucharzyk K."/>
            <person name="Murdoch R.W."/>
            <person name="Higgins S."/>
            <person name="Loffler F."/>
        </authorList>
    </citation>
    <scope>NUCLEOTIDE SEQUENCE</scope>
</reference>
<gene>
    <name evidence="2" type="primary">dapH_50</name>
    <name evidence="2" type="ORF">SDC9_193118</name>
</gene>
<proteinExistence type="predicted"/>
<dbReference type="InterPro" id="IPR018357">
    <property type="entry name" value="Hexapep_transf_CS"/>
</dbReference>
<dbReference type="SUPFAM" id="SSF51161">
    <property type="entry name" value="Trimeric LpxA-like enzymes"/>
    <property type="match status" value="1"/>
</dbReference>
<dbReference type="GO" id="GO:0047200">
    <property type="term" value="F:tetrahydrodipicolinate N-acetyltransferase activity"/>
    <property type="evidence" value="ECO:0007669"/>
    <property type="project" value="UniProtKB-EC"/>
</dbReference>
<sequence length="98" mass="10203">MIKIGDNVLTGSKILITDNSHGQSQPNDIDIPPIKRSLYSKGPVIIENNVWIGEKSTILAGVTIGTGAIVAANSVVTKDVPAFAVVAGTPAKIVKLIK</sequence>
<dbReference type="EMBL" id="VSSQ01105544">
    <property type="protein sequence ID" value="MPN45551.1"/>
    <property type="molecule type" value="Genomic_DNA"/>
</dbReference>
<dbReference type="PANTHER" id="PTHR23416">
    <property type="entry name" value="SIALIC ACID SYNTHASE-RELATED"/>
    <property type="match status" value="1"/>
</dbReference>
<dbReference type="EC" id="2.3.1.89" evidence="2"/>
<evidence type="ECO:0000313" key="2">
    <source>
        <dbReference type="EMBL" id="MPN45551.1"/>
    </source>
</evidence>
<dbReference type="InterPro" id="IPR011004">
    <property type="entry name" value="Trimer_LpxA-like_sf"/>
</dbReference>
<dbReference type="PANTHER" id="PTHR23416:SF78">
    <property type="entry name" value="LIPOPOLYSACCHARIDE BIOSYNTHESIS O-ACETYL TRANSFERASE WBBJ-RELATED"/>
    <property type="match status" value="1"/>
</dbReference>
<dbReference type="InterPro" id="IPR051159">
    <property type="entry name" value="Hexapeptide_acetyltransf"/>
</dbReference>
<comment type="caution">
    <text evidence="2">The sequence shown here is derived from an EMBL/GenBank/DDBJ whole genome shotgun (WGS) entry which is preliminary data.</text>
</comment>
<keyword evidence="2" id="KW-0012">Acyltransferase</keyword>
<keyword evidence="1 2" id="KW-0808">Transferase</keyword>
<dbReference type="PROSITE" id="PS00101">
    <property type="entry name" value="HEXAPEP_TRANSFERASES"/>
    <property type="match status" value="1"/>
</dbReference>
<dbReference type="InterPro" id="IPR001451">
    <property type="entry name" value="Hexapep"/>
</dbReference>
<evidence type="ECO:0000256" key="1">
    <source>
        <dbReference type="ARBA" id="ARBA00022679"/>
    </source>
</evidence>
<dbReference type="Pfam" id="PF00132">
    <property type="entry name" value="Hexapep"/>
    <property type="match status" value="1"/>
</dbReference>
<protein>
    <submittedName>
        <fullName evidence="2">2,3,4,5-tetrahydropyridine-2,6-dicarboxylate N-acetyltransferase</fullName>
        <ecNumber evidence="2">2.3.1.89</ecNumber>
    </submittedName>
</protein>
<name>A0A645I2M3_9ZZZZ</name>
<dbReference type="AlphaFoldDB" id="A0A645I2M3"/>
<accession>A0A645I2M3</accession>
<dbReference type="Gene3D" id="2.160.10.10">
    <property type="entry name" value="Hexapeptide repeat proteins"/>
    <property type="match status" value="1"/>
</dbReference>